<dbReference type="OrthoDB" id="9795390at2"/>
<dbReference type="AlphaFoldDB" id="D0LQ95"/>
<organism evidence="3 4">
    <name type="scientific">Haliangium ochraceum (strain DSM 14365 / JCM 11303 / SMP-2)</name>
    <dbReference type="NCBI Taxonomy" id="502025"/>
    <lineage>
        <taxon>Bacteria</taxon>
        <taxon>Pseudomonadati</taxon>
        <taxon>Myxococcota</taxon>
        <taxon>Polyangia</taxon>
        <taxon>Haliangiales</taxon>
        <taxon>Kofleriaceae</taxon>
        <taxon>Haliangium</taxon>
    </lineage>
</organism>
<dbReference type="SUPFAM" id="SSF56112">
    <property type="entry name" value="Protein kinase-like (PK-like)"/>
    <property type="match status" value="1"/>
</dbReference>
<feature type="domain" description="ABC1 atypical kinase-like" evidence="2">
    <location>
        <begin position="87"/>
        <end position="329"/>
    </location>
</feature>
<protein>
    <submittedName>
        <fullName evidence="3">ABC-1 domain protein</fullName>
    </submittedName>
</protein>
<proteinExistence type="predicted"/>
<accession>D0LQ95</accession>
<dbReference type="InterPro" id="IPR011009">
    <property type="entry name" value="Kinase-like_dom_sf"/>
</dbReference>
<dbReference type="Proteomes" id="UP000001880">
    <property type="component" value="Chromosome"/>
</dbReference>
<name>D0LQ95_HALO1</name>
<dbReference type="KEGG" id="hoh:Hoch_6435"/>
<keyword evidence="1" id="KW-0175">Coiled coil</keyword>
<dbReference type="PANTHER" id="PTHR43173:SF19">
    <property type="entry name" value="AARF DOMAIN-CONTAINING PROTEIN KINASE 1"/>
    <property type="match status" value="1"/>
</dbReference>
<gene>
    <name evidence="3" type="ordered locus">Hoch_6435</name>
</gene>
<dbReference type="InterPro" id="IPR004147">
    <property type="entry name" value="ABC1_dom"/>
</dbReference>
<feature type="coiled-coil region" evidence="1">
    <location>
        <begin position="175"/>
        <end position="212"/>
    </location>
</feature>
<sequence length="473" mass="53545">MWAVVRFLRASWLFTRIFASYLLQLGLGRVFGRERMSARWEGVHRNNARRMYRGFVKLRGVYIKLGQILSIMGTFLPRSYSEELEGLQDEVPPRPYGTMARSFKRAFGVEPTEAFASFAREPIAAASLGQVHEARSKDGERLAVKLLYPRVATIIKIDMRVLSWVLRVYSLFVPVKQLDRVHQQLQDMLDRETDLENEARCLERMAENFRDDDDVIFPSVRHDLTCRSVLTMTFMDGVKISRVDALAELELDPSEVATKLVQSFYKQVFIDRFFHADPHPGNFFVQRGAEGQPRIVMLDLGSASVVQDNLADGMLDVLSGLMTRDDTALLRGIETMGFVAEDGDRELLERTVRRYFEKLLNLNFSDMSKVSKQVGQFGADVAGKLAVAEARRAELRELMRSVQYPVGWFYVERAVILMFGLSMKLAPTLDTLTVGFPYVMKFLAEQQVARATAQPQPVAAAPVVAQAAPVPQA</sequence>
<keyword evidence="4" id="KW-1185">Reference proteome</keyword>
<dbReference type="HOGENOM" id="CLU_006533_0_3_7"/>
<dbReference type="Pfam" id="PF03109">
    <property type="entry name" value="ABC1"/>
    <property type="match status" value="1"/>
</dbReference>
<dbReference type="InterPro" id="IPR051130">
    <property type="entry name" value="Mito_struct-func_regulator"/>
</dbReference>
<dbReference type="eggNOG" id="COG0661">
    <property type="taxonomic scope" value="Bacteria"/>
</dbReference>
<evidence type="ECO:0000256" key="1">
    <source>
        <dbReference type="SAM" id="Coils"/>
    </source>
</evidence>
<dbReference type="PANTHER" id="PTHR43173">
    <property type="entry name" value="ABC1 FAMILY PROTEIN"/>
    <property type="match status" value="1"/>
</dbReference>
<dbReference type="CDD" id="cd05121">
    <property type="entry name" value="ABC1_ADCK3-like"/>
    <property type="match status" value="1"/>
</dbReference>
<evidence type="ECO:0000313" key="3">
    <source>
        <dbReference type="EMBL" id="ACY18904.1"/>
    </source>
</evidence>
<dbReference type="EMBL" id="CP001804">
    <property type="protein sequence ID" value="ACY18904.1"/>
    <property type="molecule type" value="Genomic_DNA"/>
</dbReference>
<reference evidence="3 4" key="1">
    <citation type="journal article" date="2010" name="Stand. Genomic Sci.">
        <title>Complete genome sequence of Haliangium ochraceum type strain (SMP-2).</title>
        <authorList>
            <consortium name="US DOE Joint Genome Institute (JGI-PGF)"/>
            <person name="Ivanova N."/>
            <person name="Daum C."/>
            <person name="Lang E."/>
            <person name="Abt B."/>
            <person name="Kopitz M."/>
            <person name="Saunders E."/>
            <person name="Lapidus A."/>
            <person name="Lucas S."/>
            <person name="Glavina Del Rio T."/>
            <person name="Nolan M."/>
            <person name="Tice H."/>
            <person name="Copeland A."/>
            <person name="Cheng J.F."/>
            <person name="Chen F."/>
            <person name="Bruce D."/>
            <person name="Goodwin L."/>
            <person name="Pitluck S."/>
            <person name="Mavromatis K."/>
            <person name="Pati A."/>
            <person name="Mikhailova N."/>
            <person name="Chen A."/>
            <person name="Palaniappan K."/>
            <person name="Land M."/>
            <person name="Hauser L."/>
            <person name="Chang Y.J."/>
            <person name="Jeffries C.D."/>
            <person name="Detter J.C."/>
            <person name="Brettin T."/>
            <person name="Rohde M."/>
            <person name="Goker M."/>
            <person name="Bristow J."/>
            <person name="Markowitz V."/>
            <person name="Eisen J.A."/>
            <person name="Hugenholtz P."/>
            <person name="Kyrpides N.C."/>
            <person name="Klenk H.P."/>
        </authorList>
    </citation>
    <scope>NUCLEOTIDE SEQUENCE [LARGE SCALE GENOMIC DNA]</scope>
    <source>
        <strain evidence="4">DSM 14365 / CIP 107738 / JCM 11303 / AJ 13395 / SMP-2</strain>
    </source>
</reference>
<evidence type="ECO:0000259" key="2">
    <source>
        <dbReference type="Pfam" id="PF03109"/>
    </source>
</evidence>
<evidence type="ECO:0000313" key="4">
    <source>
        <dbReference type="Proteomes" id="UP000001880"/>
    </source>
</evidence>